<dbReference type="AlphaFoldDB" id="A0A1S1HI86"/>
<organism evidence="1 2">
    <name type="scientific">Edaphosphingomonas haloaromaticamans</name>
    <dbReference type="NCBI Taxonomy" id="653954"/>
    <lineage>
        <taxon>Bacteria</taxon>
        <taxon>Pseudomonadati</taxon>
        <taxon>Pseudomonadota</taxon>
        <taxon>Alphaproteobacteria</taxon>
        <taxon>Sphingomonadales</taxon>
        <taxon>Rhizorhabdaceae</taxon>
        <taxon>Edaphosphingomonas</taxon>
    </lineage>
</organism>
<dbReference type="Proteomes" id="UP000179467">
    <property type="component" value="Unassembled WGS sequence"/>
</dbReference>
<accession>A0A1S1HI86</accession>
<evidence type="ECO:0008006" key="3">
    <source>
        <dbReference type="Google" id="ProtNLM"/>
    </source>
</evidence>
<gene>
    <name evidence="1" type="ORF">BHE75_03779</name>
</gene>
<protein>
    <recommendedName>
        <fullName evidence="3">Phasin domain-containing protein</fullName>
    </recommendedName>
</protein>
<evidence type="ECO:0000313" key="2">
    <source>
        <dbReference type="Proteomes" id="UP000179467"/>
    </source>
</evidence>
<keyword evidence="2" id="KW-1185">Reference proteome</keyword>
<name>A0A1S1HI86_9SPHN</name>
<proteinExistence type="predicted"/>
<dbReference type="OrthoDB" id="7477053at2"/>
<evidence type="ECO:0000313" key="1">
    <source>
        <dbReference type="EMBL" id="OHT21768.1"/>
    </source>
</evidence>
<dbReference type="EMBL" id="MIPT01000001">
    <property type="protein sequence ID" value="OHT21768.1"/>
    <property type="molecule type" value="Genomic_DNA"/>
</dbReference>
<dbReference type="RefSeq" id="WP_070934763.1">
    <property type="nucleotide sequence ID" value="NZ_MIPT01000001.1"/>
</dbReference>
<sequence>MTYPLDQLTATSEANVRLATSLAETARQAGEDWMDLAGKAFTHVGKPAETNGKAGFLPFSLIAPGNLGEGVLASVNESRERTTRTLASAWEAWQRSIADAWNPAKLLAGAARNAASAKPQPAA</sequence>
<comment type="caution">
    <text evidence="1">The sequence shown here is derived from an EMBL/GenBank/DDBJ whole genome shotgun (WGS) entry which is preliminary data.</text>
</comment>
<reference evidence="1 2" key="1">
    <citation type="submission" date="2016-09" db="EMBL/GenBank/DDBJ databases">
        <title>Metabolic pathway, cell adaptation mechanisms and a novel monoxygenase revealed through proteogenomic-transcription analysis of a Sphingomonas haloaromaticamans strain degrading the fungicide ortho-phenylphenol.</title>
        <authorList>
            <person name="Perruchon C."/>
            <person name="Papadopoulou E.S."/>
            <person name="Rousidou C."/>
            <person name="Vasileiadis S."/>
            <person name="Tanou G."/>
            <person name="Amoutzias G."/>
            <person name="Molassiotis A."/>
            <person name="Karpouzas D.G."/>
        </authorList>
    </citation>
    <scope>NUCLEOTIDE SEQUENCE [LARGE SCALE GENOMIC DNA]</scope>
    <source>
        <strain evidence="1 2">P3</strain>
    </source>
</reference>